<dbReference type="InParanoid" id="A0A090CFT7"/>
<keyword evidence="1" id="KW-0472">Membrane</keyword>
<evidence type="ECO:0000256" key="1">
    <source>
        <dbReference type="SAM" id="Phobius"/>
    </source>
</evidence>
<dbReference type="PANTHER" id="PTHR35043:SF7">
    <property type="entry name" value="TRANSCRIPTION FACTOR DOMAIN-CONTAINING PROTEIN"/>
    <property type="match status" value="1"/>
</dbReference>
<dbReference type="eggNOG" id="ENOG502S6E5">
    <property type="taxonomic scope" value="Eukaryota"/>
</dbReference>
<accession>A0A090CFT7</accession>
<feature type="transmembrane region" description="Helical" evidence="1">
    <location>
        <begin position="87"/>
        <end position="107"/>
    </location>
</feature>
<dbReference type="Proteomes" id="UP000001197">
    <property type="component" value="Chromosome 3"/>
</dbReference>
<keyword evidence="1" id="KW-0812">Transmembrane</keyword>
<feature type="transmembrane region" description="Helical" evidence="1">
    <location>
        <begin position="231"/>
        <end position="252"/>
    </location>
</feature>
<sequence length="463" mass="52034">MLQQSQRHPMPWPTLHPFWNFTRTNFTALRTEIAPAWVEDAPYRGTGSILWSCLVALAACVYSTLYLNIPAPGRTGYWPVFWKKTLWVFTALFAPEVVLVIACGEILKARWLQRELRALNSSESGAGDVSIELLLFRGYGGRLRVLVGDLITEAELHKSAKLKELFRDSAAVLSPEGVVQLARLGHLVRVPDTAIDDRSKASIVQKFVALTQVFWLFLHCIVRMAQGFPLALLKIHVSVYIVAAGLMMYACWLQKPLDVAEGPIVDSKPWEDALKIMVEMTINGPSDLYMYRRCPTEDPVFVDNKTRLQSFYFADLNTNQVNDVKWVALPPEGGCLEVGEVLPSGEGFKARRQALCLSSTQWKRLDGIKSLLGDMEQGNTHAGSGYFVLLMLYGGIHLFAWNFPFATSNEMMLWKKLGGGSFLLFSLYVLVRVFIVVESFINLRAEPIGVFSSPPWLQNFPHV</sequence>
<protein>
    <submittedName>
        <fullName evidence="2">Uncharacterized protein</fullName>
    </submittedName>
</protein>
<dbReference type="PANTHER" id="PTHR35043">
    <property type="entry name" value="TRANSCRIPTION FACTOR DOMAIN-CONTAINING PROTEIN"/>
    <property type="match status" value="1"/>
</dbReference>
<reference evidence="2 3" key="1">
    <citation type="journal article" date="2008" name="Genome Biol.">
        <title>The genome sequence of the model ascomycete fungus Podospora anserina.</title>
        <authorList>
            <person name="Espagne E."/>
            <person name="Lespinet O."/>
            <person name="Malagnac F."/>
            <person name="Da Silva C."/>
            <person name="Jaillon O."/>
            <person name="Porcel B.M."/>
            <person name="Couloux A."/>
            <person name="Aury J.-M."/>
            <person name="Segurens B."/>
            <person name="Poulain J."/>
            <person name="Anthouard V."/>
            <person name="Grossetete S."/>
            <person name="Khalili H."/>
            <person name="Coppin E."/>
            <person name="Dequard-Chablat M."/>
            <person name="Picard M."/>
            <person name="Contamine V."/>
            <person name="Arnaise S."/>
            <person name="Bourdais A."/>
            <person name="Berteaux-Lecellier V."/>
            <person name="Gautheret D."/>
            <person name="de Vries R.P."/>
            <person name="Battaglia E."/>
            <person name="Coutinho P.M."/>
            <person name="Danchin E.G.J."/>
            <person name="Henrissat B."/>
            <person name="El Khoury R."/>
            <person name="Sainsard-Chanet A."/>
            <person name="Boivin A."/>
            <person name="Pinan-Lucarre B."/>
            <person name="Sellem C.H."/>
            <person name="Debuchy R."/>
            <person name="Wincker P."/>
            <person name="Weissenbach J."/>
            <person name="Silar P."/>
        </authorList>
    </citation>
    <scope>NUCLEOTIDE SEQUENCE [LARGE SCALE GENOMIC DNA]</scope>
    <source>
        <strain evidence="3">S / ATCC MYA-4624 / DSM 980 / FGSC 10383</strain>
    </source>
</reference>
<reference evidence="3" key="2">
    <citation type="journal article" date="2014" name="Genetics">
        <title>Maintaining two mating types: Structure of the mating type locus and its role in heterokaryosis in Podospora anserina.</title>
        <authorList>
            <person name="Grognet P."/>
            <person name="Bidard F."/>
            <person name="Kuchly C."/>
            <person name="Tong L.C.H."/>
            <person name="Coppin E."/>
            <person name="Benkhali J.A."/>
            <person name="Couloux A."/>
            <person name="Wincker P."/>
            <person name="Debuchy R."/>
            <person name="Silar P."/>
        </authorList>
    </citation>
    <scope>GENOME REANNOTATION</scope>
    <source>
        <strain evidence="3">S / ATCC MYA-4624 / DSM 980 / FGSC 10383</strain>
    </source>
</reference>
<evidence type="ECO:0000313" key="3">
    <source>
        <dbReference type="Proteomes" id="UP000001197"/>
    </source>
</evidence>
<keyword evidence="3" id="KW-1185">Reference proteome</keyword>
<evidence type="ECO:0000313" key="2">
    <source>
        <dbReference type="EMBL" id="CDP26715.1"/>
    </source>
</evidence>
<dbReference type="EMBL" id="FO904938">
    <property type="protein sequence ID" value="CDP26715.1"/>
    <property type="molecule type" value="Genomic_DNA"/>
</dbReference>
<proteinExistence type="predicted"/>
<name>A0A090CFT7_PODAN</name>
<feature type="transmembrane region" description="Helical" evidence="1">
    <location>
        <begin position="417"/>
        <end position="437"/>
    </location>
</feature>
<feature type="transmembrane region" description="Helical" evidence="1">
    <location>
        <begin position="207"/>
        <end position="225"/>
    </location>
</feature>
<keyword evidence="1" id="KW-1133">Transmembrane helix</keyword>
<organism evidence="2 3">
    <name type="scientific">Podospora anserina (strain S / ATCC MYA-4624 / DSM 980 / FGSC 10383)</name>
    <name type="common">Pleurage anserina</name>
    <dbReference type="NCBI Taxonomy" id="515849"/>
    <lineage>
        <taxon>Eukaryota</taxon>
        <taxon>Fungi</taxon>
        <taxon>Dikarya</taxon>
        <taxon>Ascomycota</taxon>
        <taxon>Pezizomycotina</taxon>
        <taxon>Sordariomycetes</taxon>
        <taxon>Sordariomycetidae</taxon>
        <taxon>Sordariales</taxon>
        <taxon>Podosporaceae</taxon>
        <taxon>Podospora</taxon>
        <taxon>Podospora anserina</taxon>
    </lineage>
</organism>
<feature type="transmembrane region" description="Helical" evidence="1">
    <location>
        <begin position="385"/>
        <end position="405"/>
    </location>
</feature>
<feature type="transmembrane region" description="Helical" evidence="1">
    <location>
        <begin position="49"/>
        <end position="67"/>
    </location>
</feature>
<dbReference type="AlphaFoldDB" id="A0A090CFT7"/>